<evidence type="ECO:0000256" key="4">
    <source>
        <dbReference type="ARBA" id="ARBA00022989"/>
    </source>
</evidence>
<evidence type="ECO:0000256" key="5">
    <source>
        <dbReference type="ARBA" id="ARBA00023065"/>
    </source>
</evidence>
<evidence type="ECO:0000313" key="15">
    <source>
        <dbReference type="EMBL" id="KAJ8310327.1"/>
    </source>
</evidence>
<dbReference type="Proteomes" id="UP001217089">
    <property type="component" value="Unassembled WGS sequence"/>
</dbReference>
<feature type="domain" description="Ionotropic glutamate receptor C-terminal" evidence="13">
    <location>
        <begin position="32"/>
        <end position="286"/>
    </location>
</feature>
<evidence type="ECO:0000313" key="16">
    <source>
        <dbReference type="Proteomes" id="UP001217089"/>
    </source>
</evidence>
<dbReference type="PANTHER" id="PTHR18966">
    <property type="entry name" value="IONOTROPIC GLUTAMATE RECEPTOR"/>
    <property type="match status" value="1"/>
</dbReference>
<feature type="transmembrane region" description="Helical" evidence="11">
    <location>
        <begin position="228"/>
        <end position="252"/>
    </location>
</feature>
<keyword evidence="9" id="KW-1071">Ligand-gated ion channel</keyword>
<keyword evidence="5" id="KW-0406">Ion transport</keyword>
<feature type="signal peptide" evidence="12">
    <location>
        <begin position="1"/>
        <end position="19"/>
    </location>
</feature>
<evidence type="ECO:0000256" key="10">
    <source>
        <dbReference type="ARBA" id="ARBA00023303"/>
    </source>
</evidence>
<proteinExistence type="predicted"/>
<evidence type="ECO:0000259" key="14">
    <source>
        <dbReference type="SMART" id="SM00918"/>
    </source>
</evidence>
<comment type="subcellular location">
    <subcellularLocation>
        <location evidence="1">Membrane</location>
        <topology evidence="1">Multi-pass membrane protein</topology>
    </subcellularLocation>
</comment>
<keyword evidence="4 11" id="KW-1133">Transmembrane helix</keyword>
<name>A0ABQ9EYT3_TEGGR</name>
<feature type="transmembrane region" description="Helical" evidence="11">
    <location>
        <begin position="163"/>
        <end position="184"/>
    </location>
</feature>
<keyword evidence="10" id="KW-0407">Ion channel</keyword>
<dbReference type="SMART" id="SM00918">
    <property type="entry name" value="Lig_chan-Glu_bd"/>
    <property type="match status" value="1"/>
</dbReference>
<evidence type="ECO:0000256" key="12">
    <source>
        <dbReference type="SAM" id="SignalP"/>
    </source>
</evidence>
<dbReference type="InterPro" id="IPR019594">
    <property type="entry name" value="Glu/Gly-bd"/>
</dbReference>
<keyword evidence="2" id="KW-0813">Transport</keyword>
<keyword evidence="6 11" id="KW-0472">Membrane</keyword>
<feature type="transmembrane region" description="Helical" evidence="11">
    <location>
        <begin position="196"/>
        <end position="216"/>
    </location>
</feature>
<organism evidence="15 16">
    <name type="scientific">Tegillarca granosa</name>
    <name type="common">Malaysian cockle</name>
    <name type="synonym">Anadara granosa</name>
    <dbReference type="NCBI Taxonomy" id="220873"/>
    <lineage>
        <taxon>Eukaryota</taxon>
        <taxon>Metazoa</taxon>
        <taxon>Spiralia</taxon>
        <taxon>Lophotrochozoa</taxon>
        <taxon>Mollusca</taxon>
        <taxon>Bivalvia</taxon>
        <taxon>Autobranchia</taxon>
        <taxon>Pteriomorphia</taxon>
        <taxon>Arcoida</taxon>
        <taxon>Arcoidea</taxon>
        <taxon>Arcidae</taxon>
        <taxon>Tegillarca</taxon>
    </lineage>
</organism>
<feature type="chain" id="PRO_5046538456" evidence="12">
    <location>
        <begin position="20"/>
        <end position="289"/>
    </location>
</feature>
<accession>A0ABQ9EYT3</accession>
<keyword evidence="7" id="KW-0675">Receptor</keyword>
<reference evidence="15 16" key="1">
    <citation type="submission" date="2022-12" db="EMBL/GenBank/DDBJ databases">
        <title>Chromosome-level genome of Tegillarca granosa.</title>
        <authorList>
            <person name="Kim J."/>
        </authorList>
    </citation>
    <scope>NUCLEOTIDE SEQUENCE [LARGE SCALE GENOMIC DNA]</scope>
    <source>
        <strain evidence="15">Teg-2019</strain>
        <tissue evidence="15">Adductor muscle</tissue>
    </source>
</reference>
<evidence type="ECO:0000256" key="3">
    <source>
        <dbReference type="ARBA" id="ARBA00022692"/>
    </source>
</evidence>
<dbReference type="Pfam" id="PF10613">
    <property type="entry name" value="Lig_chan-Glu_bd"/>
    <property type="match status" value="1"/>
</dbReference>
<evidence type="ECO:0000256" key="9">
    <source>
        <dbReference type="ARBA" id="ARBA00023286"/>
    </source>
</evidence>
<evidence type="ECO:0000256" key="8">
    <source>
        <dbReference type="ARBA" id="ARBA00023180"/>
    </source>
</evidence>
<evidence type="ECO:0000256" key="11">
    <source>
        <dbReference type="SAM" id="Phobius"/>
    </source>
</evidence>
<evidence type="ECO:0000256" key="6">
    <source>
        <dbReference type="ARBA" id="ARBA00023136"/>
    </source>
</evidence>
<keyword evidence="8" id="KW-0325">Glycoprotein</keyword>
<feature type="domain" description="Ionotropic glutamate receptor L-glutamate and glycine-binding" evidence="14">
    <location>
        <begin position="42"/>
        <end position="104"/>
    </location>
</feature>
<dbReference type="SUPFAM" id="SSF53850">
    <property type="entry name" value="Periplasmic binding protein-like II"/>
    <property type="match status" value="1"/>
</dbReference>
<comment type="caution">
    <text evidence="15">The sequence shown here is derived from an EMBL/GenBank/DDBJ whole genome shotgun (WGS) entry which is preliminary data.</text>
</comment>
<evidence type="ECO:0000256" key="2">
    <source>
        <dbReference type="ARBA" id="ARBA00022448"/>
    </source>
</evidence>
<evidence type="ECO:0000256" key="7">
    <source>
        <dbReference type="ARBA" id="ARBA00023170"/>
    </source>
</evidence>
<protein>
    <submittedName>
        <fullName evidence="15">Uncharacterized protein</fullName>
    </submittedName>
</protein>
<keyword evidence="12" id="KW-0732">Signal</keyword>
<keyword evidence="3 11" id="KW-0812">Transmembrane</keyword>
<evidence type="ECO:0000259" key="13">
    <source>
        <dbReference type="SMART" id="SM00079"/>
    </source>
</evidence>
<dbReference type="Gene3D" id="3.40.190.10">
    <property type="entry name" value="Periplasmic binding protein-like II"/>
    <property type="match status" value="1"/>
</dbReference>
<keyword evidence="16" id="KW-1185">Reference proteome</keyword>
<dbReference type="Gene3D" id="1.10.287.70">
    <property type="match status" value="1"/>
</dbReference>
<sequence length="289" mass="32714">MESMLKFIMVAGLIYLCHAADTPVKKFSNKAVYRVSTIMSEPFVTVGATKEKPFAKFSGFIPDLLDRISSILNVTFVINHVGDGRYGTINEYGNWTGLIGELKNNVSDIAAAPLTVTAERAQHIHFSHPFITTGLRILIKKPEISTPLRDDIFLVFTPFSIEIWLIIILAIIGVSIQFFIIGRYDPEELIEKKGHVNMTLTNSFFFTFSMLTWQGFSVTPKSHSARILAAFWWLFAFITIITYIANVTALLLTKSPSKPIVPFYTFEEMSKQNSINYGFLKIRFDSLLF</sequence>
<dbReference type="SUPFAM" id="SSF81324">
    <property type="entry name" value="Voltage-gated potassium channels"/>
    <property type="match status" value="1"/>
</dbReference>
<evidence type="ECO:0000256" key="1">
    <source>
        <dbReference type="ARBA" id="ARBA00004141"/>
    </source>
</evidence>
<dbReference type="InterPro" id="IPR015683">
    <property type="entry name" value="Ionotropic_Glu_rcpt"/>
</dbReference>
<dbReference type="InterPro" id="IPR001320">
    <property type="entry name" value="Iontro_rcpt_C"/>
</dbReference>
<dbReference type="Pfam" id="PF00060">
    <property type="entry name" value="Lig_chan"/>
    <property type="match status" value="1"/>
</dbReference>
<dbReference type="SMART" id="SM00079">
    <property type="entry name" value="PBPe"/>
    <property type="match status" value="1"/>
</dbReference>
<dbReference type="EMBL" id="JARBDR010000640">
    <property type="protein sequence ID" value="KAJ8310327.1"/>
    <property type="molecule type" value="Genomic_DNA"/>
</dbReference>
<gene>
    <name evidence="15" type="ORF">KUTeg_012192</name>
</gene>